<protein>
    <recommendedName>
        <fullName evidence="3">D-isomer specific 2-hydroxyacid dehydrogenase NAD-binding domain-containing protein</fullName>
    </recommendedName>
</protein>
<dbReference type="OrthoDB" id="298012at2759"/>
<proteinExistence type="predicted"/>
<dbReference type="Gene3D" id="3.40.50.720">
    <property type="entry name" value="NAD(P)-binding Rossmann-like Domain"/>
    <property type="match status" value="2"/>
</dbReference>
<dbReference type="GO" id="GO:0016491">
    <property type="term" value="F:oxidoreductase activity"/>
    <property type="evidence" value="ECO:0007669"/>
    <property type="project" value="UniProtKB-KW"/>
</dbReference>
<sequence>MGGGSELPATGGASKRELLLCVLPWPEESFKKIWEDIAKEFPQYDLHYYETKADRGKIQLPEEVYKDVVILATLNWVPQSASLVPSLELVQFYSAGLNHLPDKSIYKDSEIPLATASGVHGPQIAEWVVMMNLVHSHDYTRFYDAQKRKEWLGFGGLNMRDQVGQRVGILGYGSIGRQVARVAKAMGSDVLAYTASPRHTPESRRDDGFIVPGTGDPDGSIPSKWYSGLDKESLHDFLKQELDLLVICVPLTKDTTHLLSSDEFAVLEKSNPLGTYVVNIARGAIIDQPVLVKALETKQIRGAALDVTDPEPLPQNDPLWTAPNVLITPHVSGSTTVYVERAFQILHENLRRRRDGKKFVNLVDRKRGY</sequence>
<dbReference type="EMBL" id="ML996105">
    <property type="protein sequence ID" value="KAF2739287.1"/>
    <property type="molecule type" value="Genomic_DNA"/>
</dbReference>
<dbReference type="Proteomes" id="UP000799444">
    <property type="component" value="Unassembled WGS sequence"/>
</dbReference>
<evidence type="ECO:0000256" key="2">
    <source>
        <dbReference type="ARBA" id="ARBA00023027"/>
    </source>
</evidence>
<dbReference type="InterPro" id="IPR036291">
    <property type="entry name" value="NAD(P)-bd_dom_sf"/>
</dbReference>
<accession>A0A9P4V480</accession>
<feature type="domain" description="D-isomer specific 2-hydroxyacid dehydrogenase NAD-binding" evidence="3">
    <location>
        <begin position="228"/>
        <end position="332"/>
    </location>
</feature>
<reference evidence="4" key="1">
    <citation type="journal article" date="2020" name="Stud. Mycol.">
        <title>101 Dothideomycetes genomes: a test case for predicting lifestyles and emergence of pathogens.</title>
        <authorList>
            <person name="Haridas S."/>
            <person name="Albert R."/>
            <person name="Binder M."/>
            <person name="Bloem J."/>
            <person name="Labutti K."/>
            <person name="Salamov A."/>
            <person name="Andreopoulos B."/>
            <person name="Baker S."/>
            <person name="Barry K."/>
            <person name="Bills G."/>
            <person name="Bluhm B."/>
            <person name="Cannon C."/>
            <person name="Castanera R."/>
            <person name="Culley D."/>
            <person name="Daum C."/>
            <person name="Ezra D."/>
            <person name="Gonzalez J."/>
            <person name="Henrissat B."/>
            <person name="Kuo A."/>
            <person name="Liang C."/>
            <person name="Lipzen A."/>
            <person name="Lutzoni F."/>
            <person name="Magnuson J."/>
            <person name="Mondo S."/>
            <person name="Nolan M."/>
            <person name="Ohm R."/>
            <person name="Pangilinan J."/>
            <person name="Park H.-J."/>
            <person name="Ramirez L."/>
            <person name="Alfaro M."/>
            <person name="Sun H."/>
            <person name="Tritt A."/>
            <person name="Yoshinaga Y."/>
            <person name="Zwiers L.-H."/>
            <person name="Turgeon B."/>
            <person name="Goodwin S."/>
            <person name="Spatafora J."/>
            <person name="Crous P."/>
            <person name="Grigoriev I."/>
        </authorList>
    </citation>
    <scope>NUCLEOTIDE SEQUENCE</scope>
    <source>
        <strain evidence="4">CBS 125425</strain>
    </source>
</reference>
<organism evidence="4 5">
    <name type="scientific">Polyplosphaeria fusca</name>
    <dbReference type="NCBI Taxonomy" id="682080"/>
    <lineage>
        <taxon>Eukaryota</taxon>
        <taxon>Fungi</taxon>
        <taxon>Dikarya</taxon>
        <taxon>Ascomycota</taxon>
        <taxon>Pezizomycotina</taxon>
        <taxon>Dothideomycetes</taxon>
        <taxon>Pleosporomycetidae</taxon>
        <taxon>Pleosporales</taxon>
        <taxon>Tetraplosphaeriaceae</taxon>
        <taxon>Polyplosphaeria</taxon>
    </lineage>
</organism>
<evidence type="ECO:0000313" key="5">
    <source>
        <dbReference type="Proteomes" id="UP000799444"/>
    </source>
</evidence>
<name>A0A9P4V480_9PLEO</name>
<dbReference type="SUPFAM" id="SSF51735">
    <property type="entry name" value="NAD(P)-binding Rossmann-fold domains"/>
    <property type="match status" value="1"/>
</dbReference>
<gene>
    <name evidence="4" type="ORF">EJ04DRAFT_531930</name>
</gene>
<keyword evidence="2" id="KW-0520">NAD</keyword>
<dbReference type="SUPFAM" id="SSF52283">
    <property type="entry name" value="Formate/glycerate dehydrogenase catalytic domain-like"/>
    <property type="match status" value="1"/>
</dbReference>
<comment type="caution">
    <text evidence="4">The sequence shown here is derived from an EMBL/GenBank/DDBJ whole genome shotgun (WGS) entry which is preliminary data.</text>
</comment>
<dbReference type="PROSITE" id="PS00065">
    <property type="entry name" value="D_2_HYDROXYACID_DH_1"/>
    <property type="match status" value="1"/>
</dbReference>
<dbReference type="Pfam" id="PF02826">
    <property type="entry name" value="2-Hacid_dh_C"/>
    <property type="match status" value="2"/>
</dbReference>
<evidence type="ECO:0000313" key="4">
    <source>
        <dbReference type="EMBL" id="KAF2739287.1"/>
    </source>
</evidence>
<dbReference type="AlphaFoldDB" id="A0A9P4V480"/>
<feature type="domain" description="D-isomer specific 2-hydroxyacid dehydrogenase NAD-binding" evidence="3">
    <location>
        <begin position="130"/>
        <end position="201"/>
    </location>
</feature>
<dbReference type="InterPro" id="IPR029752">
    <property type="entry name" value="D-isomer_DH_CS1"/>
</dbReference>
<dbReference type="CDD" id="cd12163">
    <property type="entry name" value="2-Hacid_dh_5"/>
    <property type="match status" value="1"/>
</dbReference>
<keyword evidence="5" id="KW-1185">Reference proteome</keyword>
<dbReference type="InterPro" id="IPR006140">
    <property type="entry name" value="D-isomer_DH_NAD-bd"/>
</dbReference>
<evidence type="ECO:0000259" key="3">
    <source>
        <dbReference type="Pfam" id="PF02826"/>
    </source>
</evidence>
<dbReference type="PANTHER" id="PTHR43333:SF1">
    <property type="entry name" value="D-ISOMER SPECIFIC 2-HYDROXYACID DEHYDROGENASE NAD-BINDING DOMAIN-CONTAINING PROTEIN"/>
    <property type="match status" value="1"/>
</dbReference>
<dbReference type="GO" id="GO:0051287">
    <property type="term" value="F:NAD binding"/>
    <property type="evidence" value="ECO:0007669"/>
    <property type="project" value="InterPro"/>
</dbReference>
<evidence type="ECO:0000256" key="1">
    <source>
        <dbReference type="ARBA" id="ARBA00023002"/>
    </source>
</evidence>
<keyword evidence="1" id="KW-0560">Oxidoreductase</keyword>
<dbReference type="PANTHER" id="PTHR43333">
    <property type="entry name" value="2-HACID_DH_C DOMAIN-CONTAINING PROTEIN"/>
    <property type="match status" value="1"/>
</dbReference>